<dbReference type="RefSeq" id="WP_117489290.1">
    <property type="nucleotide sequence ID" value="NZ_QVIG01000001.1"/>
</dbReference>
<protein>
    <submittedName>
        <fullName evidence="10">MFS transporter</fullName>
    </submittedName>
</protein>
<feature type="domain" description="Major facilitator superfamily (MFS) profile" evidence="9">
    <location>
        <begin position="15"/>
        <end position="422"/>
    </location>
</feature>
<proteinExistence type="predicted"/>
<dbReference type="PANTHER" id="PTHR43045">
    <property type="entry name" value="SHIKIMATE TRANSPORTER"/>
    <property type="match status" value="1"/>
</dbReference>
<dbReference type="GO" id="GO:0022857">
    <property type="term" value="F:transmembrane transporter activity"/>
    <property type="evidence" value="ECO:0007669"/>
    <property type="project" value="InterPro"/>
</dbReference>
<dbReference type="CDD" id="cd17369">
    <property type="entry name" value="MFS_ShiA_like"/>
    <property type="match status" value="1"/>
</dbReference>
<accession>A0A373A061</accession>
<dbReference type="InterPro" id="IPR036259">
    <property type="entry name" value="MFS_trans_sf"/>
</dbReference>
<gene>
    <name evidence="10" type="ORF">DR950_27985</name>
</gene>
<evidence type="ECO:0000256" key="5">
    <source>
        <dbReference type="ARBA" id="ARBA00022989"/>
    </source>
</evidence>
<comment type="subcellular location">
    <subcellularLocation>
        <location evidence="1">Cell membrane</location>
        <topology evidence="1">Multi-pass membrane protein</topology>
    </subcellularLocation>
</comment>
<dbReference type="PANTHER" id="PTHR43045:SF2">
    <property type="entry name" value="INNER MEMBRANE METABOLITE TRANSPORT PROTEIN YHJE"/>
    <property type="match status" value="1"/>
</dbReference>
<dbReference type="PROSITE" id="PS50850">
    <property type="entry name" value="MFS"/>
    <property type="match status" value="1"/>
</dbReference>
<dbReference type="InterPro" id="IPR020846">
    <property type="entry name" value="MFS_dom"/>
</dbReference>
<feature type="transmembrane region" description="Helical" evidence="8">
    <location>
        <begin position="188"/>
        <end position="209"/>
    </location>
</feature>
<feature type="transmembrane region" description="Helical" evidence="8">
    <location>
        <begin position="366"/>
        <end position="387"/>
    </location>
</feature>
<feature type="transmembrane region" description="Helical" evidence="8">
    <location>
        <begin position="121"/>
        <end position="142"/>
    </location>
</feature>
<evidence type="ECO:0000256" key="2">
    <source>
        <dbReference type="ARBA" id="ARBA00022448"/>
    </source>
</evidence>
<dbReference type="Gene3D" id="1.20.1250.20">
    <property type="entry name" value="MFS general substrate transporter like domains"/>
    <property type="match status" value="1"/>
</dbReference>
<evidence type="ECO:0000256" key="1">
    <source>
        <dbReference type="ARBA" id="ARBA00004651"/>
    </source>
</evidence>
<evidence type="ECO:0000256" key="4">
    <source>
        <dbReference type="ARBA" id="ARBA00022692"/>
    </source>
</evidence>
<dbReference type="SUPFAM" id="SSF103473">
    <property type="entry name" value="MFS general substrate transporter"/>
    <property type="match status" value="1"/>
</dbReference>
<dbReference type="Proteomes" id="UP000263377">
    <property type="component" value="Unassembled WGS sequence"/>
</dbReference>
<keyword evidence="3" id="KW-1003">Cell membrane</keyword>
<feature type="transmembrane region" description="Helical" evidence="8">
    <location>
        <begin position="154"/>
        <end position="176"/>
    </location>
</feature>
<dbReference type="InterPro" id="IPR011701">
    <property type="entry name" value="MFS"/>
</dbReference>
<evidence type="ECO:0000256" key="3">
    <source>
        <dbReference type="ARBA" id="ARBA00022475"/>
    </source>
</evidence>
<feature type="transmembrane region" description="Helical" evidence="8">
    <location>
        <begin position="268"/>
        <end position="294"/>
    </location>
</feature>
<evidence type="ECO:0000256" key="7">
    <source>
        <dbReference type="SAM" id="MobiDB-lite"/>
    </source>
</evidence>
<keyword evidence="5 8" id="KW-1133">Transmembrane helix</keyword>
<keyword evidence="6 8" id="KW-0472">Membrane</keyword>
<comment type="caution">
    <text evidence="10">The sequence shown here is derived from an EMBL/GenBank/DDBJ whole genome shotgun (WGS) entry which is preliminary data.</text>
</comment>
<dbReference type="AlphaFoldDB" id="A0A373A061"/>
<sequence length="468" mass="48428">MDAEGAWRVGQVRRAAAAALIGTAIEFYDFFIYGTAAALVFGPVFFPGLGTVGALLAAFSVYAVAFLARPVGAVVFGHFGDRVGRKATLVVSLLLMGLATAAVGLLPGFGAWGWWAPAVLVVLRVCQGVGLGGEWGGAALLIAENAPAGRRGRYGGFLQLGPTIGFVLANGVFLALQLGLDEGAFRAWGWRVPFLASFVLVAVGLFVRLRVEESPLFRTEGRRERLPVLEVLRGHWRPVLAGGGAITVGYALFYLTTTYALAYATTGLGVASTVVLSMLLVGAVGMAATVWLSASRSDRWGRRRTLRWATALAAVWSPVLFPLLETVSRPLMFVGLAGAMVVLGCMFGPLAAFLPELFPTRVRYTGAALTYNLGGVVGGATTPLVATRLTGAYGTAQPVGWYLAVLGVLALGCLRMLPENTGAELGSLDGVAGGVTGGAADGAELGSADGPVDGGGRRAPRLGTDPAA</sequence>
<dbReference type="Pfam" id="PF07690">
    <property type="entry name" value="MFS_1"/>
    <property type="match status" value="1"/>
</dbReference>
<evidence type="ECO:0000256" key="8">
    <source>
        <dbReference type="SAM" id="Phobius"/>
    </source>
</evidence>
<organism evidence="10 11">
    <name type="scientific">Kitasatospora xanthocidica</name>
    <dbReference type="NCBI Taxonomy" id="83382"/>
    <lineage>
        <taxon>Bacteria</taxon>
        <taxon>Bacillati</taxon>
        <taxon>Actinomycetota</taxon>
        <taxon>Actinomycetes</taxon>
        <taxon>Kitasatosporales</taxon>
        <taxon>Streptomycetaceae</taxon>
        <taxon>Kitasatospora</taxon>
    </lineage>
</organism>
<name>A0A373A061_9ACTN</name>
<feature type="transmembrane region" description="Helical" evidence="8">
    <location>
        <begin position="45"/>
        <end position="68"/>
    </location>
</feature>
<feature type="transmembrane region" description="Helical" evidence="8">
    <location>
        <begin position="239"/>
        <end position="262"/>
    </location>
</feature>
<evidence type="ECO:0000256" key="6">
    <source>
        <dbReference type="ARBA" id="ARBA00023136"/>
    </source>
</evidence>
<feature type="transmembrane region" description="Helical" evidence="8">
    <location>
        <begin position="330"/>
        <end position="354"/>
    </location>
</feature>
<reference evidence="10 11" key="1">
    <citation type="submission" date="2018-08" db="EMBL/GenBank/DDBJ databases">
        <title>Diversity &amp; Physiological Properties of Lignin-Decomposing Actinobacteria from Soil.</title>
        <authorList>
            <person name="Roh S.G."/>
            <person name="Kim S.B."/>
        </authorList>
    </citation>
    <scope>NUCLEOTIDE SEQUENCE [LARGE SCALE GENOMIC DNA]</scope>
    <source>
        <strain evidence="10 11">MMS17-GH009</strain>
    </source>
</reference>
<dbReference type="GO" id="GO:0005886">
    <property type="term" value="C:plasma membrane"/>
    <property type="evidence" value="ECO:0007669"/>
    <property type="project" value="UniProtKB-SubCell"/>
</dbReference>
<keyword evidence="4 8" id="KW-0812">Transmembrane</keyword>
<evidence type="ECO:0000313" key="10">
    <source>
        <dbReference type="EMBL" id="RGD61092.1"/>
    </source>
</evidence>
<feature type="region of interest" description="Disordered" evidence="7">
    <location>
        <begin position="442"/>
        <end position="468"/>
    </location>
</feature>
<keyword evidence="11" id="KW-1185">Reference proteome</keyword>
<feature type="transmembrane region" description="Helical" evidence="8">
    <location>
        <begin position="306"/>
        <end position="324"/>
    </location>
</feature>
<dbReference type="EMBL" id="QVIG01000001">
    <property type="protein sequence ID" value="RGD61092.1"/>
    <property type="molecule type" value="Genomic_DNA"/>
</dbReference>
<feature type="transmembrane region" description="Helical" evidence="8">
    <location>
        <begin position="89"/>
        <end position="115"/>
    </location>
</feature>
<feature type="transmembrane region" description="Helical" evidence="8">
    <location>
        <begin position="12"/>
        <end position="33"/>
    </location>
</feature>
<evidence type="ECO:0000259" key="9">
    <source>
        <dbReference type="PROSITE" id="PS50850"/>
    </source>
</evidence>
<evidence type="ECO:0000313" key="11">
    <source>
        <dbReference type="Proteomes" id="UP000263377"/>
    </source>
</evidence>
<keyword evidence="2" id="KW-0813">Transport</keyword>
<feature type="transmembrane region" description="Helical" evidence="8">
    <location>
        <begin position="399"/>
        <end position="417"/>
    </location>
</feature>